<dbReference type="WBParaSite" id="ASIM_0001490401-mRNA-1">
    <property type="protein sequence ID" value="ASIM_0001490401-mRNA-1"/>
    <property type="gene ID" value="ASIM_0001490401"/>
</dbReference>
<keyword evidence="2 7" id="KW-0812">Transmembrane</keyword>
<dbReference type="OrthoDB" id="294541at2759"/>
<comment type="similarity">
    <text evidence="6">Belongs to the TMEM104 family.</text>
</comment>
<evidence type="ECO:0000313" key="10">
    <source>
        <dbReference type="Proteomes" id="UP000267096"/>
    </source>
</evidence>
<evidence type="ECO:0000256" key="5">
    <source>
        <dbReference type="ARBA" id="ARBA00023180"/>
    </source>
</evidence>
<evidence type="ECO:0000256" key="1">
    <source>
        <dbReference type="ARBA" id="ARBA00004141"/>
    </source>
</evidence>
<dbReference type="Gene3D" id="1.20.1740.10">
    <property type="entry name" value="Amino acid/polyamine transporter I"/>
    <property type="match status" value="1"/>
</dbReference>
<feature type="transmembrane region" description="Helical" evidence="7">
    <location>
        <begin position="178"/>
        <end position="198"/>
    </location>
</feature>
<evidence type="ECO:0000256" key="3">
    <source>
        <dbReference type="ARBA" id="ARBA00022989"/>
    </source>
</evidence>
<dbReference type="PANTHER" id="PTHR16189:SF0">
    <property type="entry name" value="TRANSMEMBRANE PROTEIN 104"/>
    <property type="match status" value="1"/>
</dbReference>
<feature type="domain" description="Amino acid transporter transmembrane" evidence="8">
    <location>
        <begin position="7"/>
        <end position="457"/>
    </location>
</feature>
<dbReference type="PANTHER" id="PTHR16189">
    <property type="entry name" value="TRANSMEMBRANE PROTEIN 104-RELATED"/>
    <property type="match status" value="1"/>
</dbReference>
<dbReference type="Pfam" id="PF01490">
    <property type="entry name" value="Aa_trans"/>
    <property type="match status" value="1"/>
</dbReference>
<feature type="transmembrane region" description="Helical" evidence="7">
    <location>
        <begin position="240"/>
        <end position="262"/>
    </location>
</feature>
<name>A0A0M3K1Z1_ANISI</name>
<feature type="transmembrane region" description="Helical" evidence="7">
    <location>
        <begin position="475"/>
        <end position="498"/>
    </location>
</feature>
<keyword evidence="4 7" id="KW-0472">Membrane</keyword>
<accession>A0A0M3K1Z1</accession>
<dbReference type="InterPro" id="IPR013057">
    <property type="entry name" value="AA_transpt_TM"/>
</dbReference>
<feature type="transmembrane region" description="Helical" evidence="7">
    <location>
        <begin position="95"/>
        <end position="114"/>
    </location>
</feature>
<evidence type="ECO:0000256" key="7">
    <source>
        <dbReference type="SAM" id="Phobius"/>
    </source>
</evidence>
<proteinExistence type="inferred from homology"/>
<dbReference type="GO" id="GO:0016020">
    <property type="term" value="C:membrane"/>
    <property type="evidence" value="ECO:0007669"/>
    <property type="project" value="UniProtKB-SubCell"/>
</dbReference>
<evidence type="ECO:0000256" key="4">
    <source>
        <dbReference type="ARBA" id="ARBA00023136"/>
    </source>
</evidence>
<feature type="transmembrane region" description="Helical" evidence="7">
    <location>
        <begin position="210"/>
        <end position="228"/>
    </location>
</feature>
<comment type="subcellular location">
    <subcellularLocation>
        <location evidence="1">Membrane</location>
        <topology evidence="1">Multi-pass membrane protein</topology>
    </subcellularLocation>
</comment>
<keyword evidence="5" id="KW-0325">Glycoprotein</keyword>
<feature type="transmembrane region" description="Helical" evidence="7">
    <location>
        <begin position="28"/>
        <end position="56"/>
    </location>
</feature>
<reference evidence="9 10" key="2">
    <citation type="submission" date="2018-11" db="EMBL/GenBank/DDBJ databases">
        <authorList>
            <consortium name="Pathogen Informatics"/>
        </authorList>
    </citation>
    <scope>NUCLEOTIDE SEQUENCE [LARGE SCALE GENOMIC DNA]</scope>
</reference>
<dbReference type="AlphaFoldDB" id="A0A0M3K1Z1"/>
<evidence type="ECO:0000256" key="2">
    <source>
        <dbReference type="ARBA" id="ARBA00022692"/>
    </source>
</evidence>
<gene>
    <name evidence="9" type="ORF">ASIM_LOCUS14314</name>
</gene>
<sequence>MIGYILTFNLIVGTGALALPKAFESAGYVLGILLLIISSFMSYVCATFVVEGMAIANAASRRFKWKPGVEASDNDLRSMYKIQERVEMSTMARLFIGKYGLLFFNTIMTVYLFGDLVVYTAAVPKSIMNVICDAEIMNDAAFHALKFHCLSQSVNGTTANGQNECHEHWPEWLQRITVYRMAIFVFVCFVTPLVLVGVQRTKFLQLSTSICRWTAFIVMIVLACLQLAKEGSPRIPQTYNIHGFGSLFGTTVYAFMCHHSLPSIVTPMKSKSHIFIYLGLVYALVLAFYLALAVSGTFAFEHIFDVYSLNFLHSKTDQFYEVIINYFLALFPVFTLTSNYPIVACTLINNLTVLSDLILELSTQECNHSNDDKAKQNGENKSKLADDTISVQTAAHSRHHIIAFAVITLSTLVALFSDDILILTSITGSYPGVGVQYIIPSLIAIYARRYCSRHMNDEVPRAVRSPFYSPVWPKLMLLWSAFTMVMVTLNFCHVFSYLP</sequence>
<evidence type="ECO:0000313" key="11">
    <source>
        <dbReference type="WBParaSite" id="ASIM_0001490401-mRNA-1"/>
    </source>
</evidence>
<protein>
    <submittedName>
        <fullName evidence="11">Transmembrane protein 104 homolog (inferred by orthology to a C. elegans protein)</fullName>
    </submittedName>
</protein>
<dbReference type="Proteomes" id="UP000267096">
    <property type="component" value="Unassembled WGS sequence"/>
</dbReference>
<evidence type="ECO:0000259" key="8">
    <source>
        <dbReference type="Pfam" id="PF01490"/>
    </source>
</evidence>
<reference evidence="11" key="1">
    <citation type="submission" date="2017-02" db="UniProtKB">
        <authorList>
            <consortium name="WormBaseParasite"/>
        </authorList>
    </citation>
    <scope>IDENTIFICATION</scope>
</reference>
<feature type="transmembrane region" description="Helical" evidence="7">
    <location>
        <begin position="274"/>
        <end position="299"/>
    </location>
</feature>
<keyword evidence="3 7" id="KW-1133">Transmembrane helix</keyword>
<feature type="transmembrane region" description="Helical" evidence="7">
    <location>
        <begin position="401"/>
        <end position="423"/>
    </location>
</feature>
<feature type="transmembrane region" description="Helical" evidence="7">
    <location>
        <begin position="319"/>
        <end position="337"/>
    </location>
</feature>
<keyword evidence="10" id="KW-1185">Reference proteome</keyword>
<organism evidence="11">
    <name type="scientific">Anisakis simplex</name>
    <name type="common">Herring worm</name>
    <dbReference type="NCBI Taxonomy" id="6269"/>
    <lineage>
        <taxon>Eukaryota</taxon>
        <taxon>Metazoa</taxon>
        <taxon>Ecdysozoa</taxon>
        <taxon>Nematoda</taxon>
        <taxon>Chromadorea</taxon>
        <taxon>Rhabditida</taxon>
        <taxon>Spirurina</taxon>
        <taxon>Ascaridomorpha</taxon>
        <taxon>Ascaridoidea</taxon>
        <taxon>Anisakidae</taxon>
        <taxon>Anisakis</taxon>
        <taxon>Anisakis simplex complex</taxon>
    </lineage>
</organism>
<evidence type="ECO:0000313" key="9">
    <source>
        <dbReference type="EMBL" id="VDK52028.1"/>
    </source>
</evidence>
<evidence type="ECO:0000256" key="6">
    <source>
        <dbReference type="ARBA" id="ARBA00038166"/>
    </source>
</evidence>
<dbReference type="EMBL" id="UYRR01031698">
    <property type="protein sequence ID" value="VDK52028.1"/>
    <property type="molecule type" value="Genomic_DNA"/>
</dbReference>